<sequence>MKKSIALLLSFVMILSGALAACTNPGTGGTTNDSSSNLSDSEEIFGEETITVTDENGEESTTTVNVKYGKDENGNTVAYVLDENGEVMTDENGEPVTVDTTFVFDEDKTNGETEFVPTEDVSITNLTTNPDNTQGDSGETTSPELTTNGGTDVPDVDDDGDEVIFSTDDLNKISSLLNIPNIYKYNYSASNVPAELATHVAVSVLHRSSTETTFASGTVVLELFKYFGQTVVNFKSECNSAAAKSGAPITYVSSNDVFQSPSVESETHQVTITKVESLGGNNYYKVTGTVKAISDDCNVKNVTAVVQKNKLDTNYGFSVKGLQWSK</sequence>
<evidence type="ECO:0000256" key="2">
    <source>
        <dbReference type="SAM" id="SignalP"/>
    </source>
</evidence>
<feature type="compositionally biased region" description="Polar residues" evidence="1">
    <location>
        <begin position="123"/>
        <end position="145"/>
    </location>
</feature>
<gene>
    <name evidence="3" type="ORF">IAD23_01495</name>
</gene>
<evidence type="ECO:0000313" key="3">
    <source>
        <dbReference type="EMBL" id="HIU68617.1"/>
    </source>
</evidence>
<protein>
    <recommendedName>
        <fullName evidence="5">Lipoprotein</fullName>
    </recommendedName>
</protein>
<evidence type="ECO:0008006" key="5">
    <source>
        <dbReference type="Google" id="ProtNLM"/>
    </source>
</evidence>
<keyword evidence="2" id="KW-0732">Signal</keyword>
<dbReference type="AlphaFoldDB" id="A0A9D1MTC0"/>
<accession>A0A9D1MTC0</accession>
<organism evidence="3 4">
    <name type="scientific">Candidatus Scybalenecus merdavium</name>
    <dbReference type="NCBI Taxonomy" id="2840939"/>
    <lineage>
        <taxon>Bacteria</taxon>
        <taxon>Bacillati</taxon>
        <taxon>Bacillota</taxon>
        <taxon>Clostridia</taxon>
        <taxon>Eubacteriales</taxon>
        <taxon>Oscillospiraceae</taxon>
        <taxon>Oscillospiraceae incertae sedis</taxon>
        <taxon>Candidatus Scybalenecus</taxon>
    </lineage>
</organism>
<feature type="chain" id="PRO_5039043943" description="Lipoprotein" evidence="2">
    <location>
        <begin position="21"/>
        <end position="326"/>
    </location>
</feature>
<dbReference type="Proteomes" id="UP000824125">
    <property type="component" value="Unassembled WGS sequence"/>
</dbReference>
<evidence type="ECO:0000313" key="4">
    <source>
        <dbReference type="Proteomes" id="UP000824125"/>
    </source>
</evidence>
<comment type="caution">
    <text evidence="3">The sequence shown here is derived from an EMBL/GenBank/DDBJ whole genome shotgun (WGS) entry which is preliminary data.</text>
</comment>
<feature type="signal peptide" evidence="2">
    <location>
        <begin position="1"/>
        <end position="20"/>
    </location>
</feature>
<dbReference type="PROSITE" id="PS51257">
    <property type="entry name" value="PROKAR_LIPOPROTEIN"/>
    <property type="match status" value="1"/>
</dbReference>
<feature type="region of interest" description="Disordered" evidence="1">
    <location>
        <begin position="123"/>
        <end position="158"/>
    </location>
</feature>
<reference evidence="3" key="1">
    <citation type="submission" date="2020-10" db="EMBL/GenBank/DDBJ databases">
        <authorList>
            <person name="Gilroy R."/>
        </authorList>
    </citation>
    <scope>NUCLEOTIDE SEQUENCE</scope>
    <source>
        <strain evidence="3">CHK176-6737</strain>
    </source>
</reference>
<dbReference type="EMBL" id="DVNM01000007">
    <property type="protein sequence ID" value="HIU68617.1"/>
    <property type="molecule type" value="Genomic_DNA"/>
</dbReference>
<proteinExistence type="predicted"/>
<reference evidence="3" key="2">
    <citation type="journal article" date="2021" name="PeerJ">
        <title>Extensive microbial diversity within the chicken gut microbiome revealed by metagenomics and culture.</title>
        <authorList>
            <person name="Gilroy R."/>
            <person name="Ravi A."/>
            <person name="Getino M."/>
            <person name="Pursley I."/>
            <person name="Horton D.L."/>
            <person name="Alikhan N.F."/>
            <person name="Baker D."/>
            <person name="Gharbi K."/>
            <person name="Hall N."/>
            <person name="Watson M."/>
            <person name="Adriaenssens E.M."/>
            <person name="Foster-Nyarko E."/>
            <person name="Jarju S."/>
            <person name="Secka A."/>
            <person name="Antonio M."/>
            <person name="Oren A."/>
            <person name="Chaudhuri R.R."/>
            <person name="La Ragione R."/>
            <person name="Hildebrand F."/>
            <person name="Pallen M.J."/>
        </authorList>
    </citation>
    <scope>NUCLEOTIDE SEQUENCE</scope>
    <source>
        <strain evidence="3">CHK176-6737</strain>
    </source>
</reference>
<evidence type="ECO:0000256" key="1">
    <source>
        <dbReference type="SAM" id="MobiDB-lite"/>
    </source>
</evidence>
<name>A0A9D1MTC0_9FIRM</name>